<keyword evidence="1" id="KW-0472">Membrane</keyword>
<feature type="transmembrane region" description="Helical" evidence="1">
    <location>
        <begin position="237"/>
        <end position="261"/>
    </location>
</feature>
<name>A0A0D2MLQ4_HYPSF</name>
<organism evidence="3 4">
    <name type="scientific">Hypholoma sublateritium (strain FD-334 SS-4)</name>
    <dbReference type="NCBI Taxonomy" id="945553"/>
    <lineage>
        <taxon>Eukaryota</taxon>
        <taxon>Fungi</taxon>
        <taxon>Dikarya</taxon>
        <taxon>Basidiomycota</taxon>
        <taxon>Agaricomycotina</taxon>
        <taxon>Agaricomycetes</taxon>
        <taxon>Agaricomycetidae</taxon>
        <taxon>Agaricales</taxon>
        <taxon>Agaricineae</taxon>
        <taxon>Strophariaceae</taxon>
        <taxon>Hypholoma</taxon>
    </lineage>
</organism>
<gene>
    <name evidence="3" type="ORF">HYPSUDRAFT_465656</name>
</gene>
<reference evidence="4" key="1">
    <citation type="submission" date="2014-04" db="EMBL/GenBank/DDBJ databases">
        <title>Evolutionary Origins and Diversification of the Mycorrhizal Mutualists.</title>
        <authorList>
            <consortium name="DOE Joint Genome Institute"/>
            <consortium name="Mycorrhizal Genomics Consortium"/>
            <person name="Kohler A."/>
            <person name="Kuo A."/>
            <person name="Nagy L.G."/>
            <person name="Floudas D."/>
            <person name="Copeland A."/>
            <person name="Barry K.W."/>
            <person name="Cichocki N."/>
            <person name="Veneault-Fourrey C."/>
            <person name="LaButti K."/>
            <person name="Lindquist E.A."/>
            <person name="Lipzen A."/>
            <person name="Lundell T."/>
            <person name="Morin E."/>
            <person name="Murat C."/>
            <person name="Riley R."/>
            <person name="Ohm R."/>
            <person name="Sun H."/>
            <person name="Tunlid A."/>
            <person name="Henrissat B."/>
            <person name="Grigoriev I.V."/>
            <person name="Hibbett D.S."/>
            <person name="Martin F."/>
        </authorList>
    </citation>
    <scope>NUCLEOTIDE SEQUENCE [LARGE SCALE GENOMIC DNA]</scope>
    <source>
        <strain evidence="4">FD-334 SS-4</strain>
    </source>
</reference>
<dbReference type="EMBL" id="KN817535">
    <property type="protein sequence ID" value="KJA24788.1"/>
    <property type="molecule type" value="Genomic_DNA"/>
</dbReference>
<proteinExistence type="predicted"/>
<feature type="chain" id="PRO_5002247864" description="Amino acid transporter transmembrane domain-containing protein" evidence="2">
    <location>
        <begin position="18"/>
        <end position="301"/>
    </location>
</feature>
<accession>A0A0D2MLQ4</accession>
<evidence type="ECO:0000256" key="2">
    <source>
        <dbReference type="SAM" id="SignalP"/>
    </source>
</evidence>
<sequence>MLACVVVFSLRACAVCAEGGDREACHAIFMRVQRRIVGRSALGADVERRRIDAARWDAGIESDGARRDGDLRSEGVEVVQRAIRCDVRVGERGERNVCRPSRSRDASSWNVVACGARRKRSADFLDFLICIYGVAPSSMAPFPGLCILASNVSSRRISSTPRRSALDHHARYTPVAGAVLQGCVYGLLKLPALGGRLCVPWIRGGDTQRRCVASGAGLPVRRRPGGGLCVVVAWSRLVLLSSIFVALTFFSYCGLFGTTLGKLVPIHQRPIRFYKVRVPIVMCILSLVYCFEDRDQTHITP</sequence>
<keyword evidence="1" id="KW-1133">Transmembrane helix</keyword>
<protein>
    <recommendedName>
        <fullName evidence="5">Amino acid transporter transmembrane domain-containing protein</fullName>
    </recommendedName>
</protein>
<evidence type="ECO:0008006" key="5">
    <source>
        <dbReference type="Google" id="ProtNLM"/>
    </source>
</evidence>
<keyword evidence="2" id="KW-0732">Signal</keyword>
<dbReference type="Proteomes" id="UP000054270">
    <property type="component" value="Unassembled WGS sequence"/>
</dbReference>
<feature type="signal peptide" evidence="2">
    <location>
        <begin position="1"/>
        <end position="17"/>
    </location>
</feature>
<keyword evidence="1" id="KW-0812">Transmembrane</keyword>
<feature type="transmembrane region" description="Helical" evidence="1">
    <location>
        <begin position="273"/>
        <end position="291"/>
    </location>
</feature>
<evidence type="ECO:0000313" key="4">
    <source>
        <dbReference type="Proteomes" id="UP000054270"/>
    </source>
</evidence>
<keyword evidence="4" id="KW-1185">Reference proteome</keyword>
<evidence type="ECO:0000256" key="1">
    <source>
        <dbReference type="SAM" id="Phobius"/>
    </source>
</evidence>
<evidence type="ECO:0000313" key="3">
    <source>
        <dbReference type="EMBL" id="KJA24788.1"/>
    </source>
</evidence>
<dbReference type="AlphaFoldDB" id="A0A0D2MLQ4"/>